<dbReference type="InterPro" id="IPR000953">
    <property type="entry name" value="Chromo/chromo_shadow_dom"/>
</dbReference>
<dbReference type="AlphaFoldDB" id="A0A170AN44"/>
<evidence type="ECO:0000259" key="1">
    <source>
        <dbReference type="PROSITE" id="PS50013"/>
    </source>
</evidence>
<dbReference type="OrthoDB" id="10267344at2759"/>
<sequence>YASIWLIRQQYNITRKGYHPLKSITSNGPGEHWAIDLAGPFPTSHRGNHYLFVMVDIFSKYVILEAIPDKTSVTIARVLVNTFCKFGFPKVLQSDNGTEFINELVQLVCRESRIDHRLVTPYHPRANGAAERMVQTTTLVLKKELNSQLKDWDEYVPTVWRLNGFIDYRSDDPQIERHVPSIQERDNVEELIDNVEHVIIPAITKRIETVRDASKNSFNKKNKIVDSRYDTGSLVAIAKPIMTRKLEPKYEGPFQVVEKNRGGAYKLKDIRLDELLPGTYAPHSLKSVSEDPTIQSEPSYEIDCIVDHGYDDDDKLLYKVKWKNYPGEDSWV</sequence>
<dbReference type="InParanoid" id="A0A170AN44"/>
<dbReference type="Proteomes" id="UP000078561">
    <property type="component" value="Unassembled WGS sequence"/>
</dbReference>
<dbReference type="Pfam" id="PF00385">
    <property type="entry name" value="Chromo"/>
    <property type="match status" value="1"/>
</dbReference>
<organism evidence="3">
    <name type="scientific">Absidia glauca</name>
    <name type="common">Pin mould</name>
    <dbReference type="NCBI Taxonomy" id="4829"/>
    <lineage>
        <taxon>Eukaryota</taxon>
        <taxon>Fungi</taxon>
        <taxon>Fungi incertae sedis</taxon>
        <taxon>Mucoromycota</taxon>
        <taxon>Mucoromycotina</taxon>
        <taxon>Mucoromycetes</taxon>
        <taxon>Mucorales</taxon>
        <taxon>Cunninghamellaceae</taxon>
        <taxon>Absidia</taxon>
    </lineage>
</organism>
<feature type="domain" description="Integrase catalytic" evidence="2">
    <location>
        <begin position="25"/>
        <end position="188"/>
    </location>
</feature>
<dbReference type="InterPro" id="IPR036397">
    <property type="entry name" value="RNaseH_sf"/>
</dbReference>
<dbReference type="Pfam" id="PF00665">
    <property type="entry name" value="rve"/>
    <property type="match status" value="1"/>
</dbReference>
<accession>A0A170AN44</accession>
<dbReference type="GO" id="GO:0003676">
    <property type="term" value="F:nucleic acid binding"/>
    <property type="evidence" value="ECO:0007669"/>
    <property type="project" value="InterPro"/>
</dbReference>
<dbReference type="InterPro" id="IPR016197">
    <property type="entry name" value="Chromo-like_dom_sf"/>
</dbReference>
<dbReference type="PROSITE" id="PS50994">
    <property type="entry name" value="INTEGRASE"/>
    <property type="match status" value="1"/>
</dbReference>
<protein>
    <recommendedName>
        <fullName evidence="5">Integrase catalytic domain-containing protein</fullName>
    </recommendedName>
</protein>
<dbReference type="GO" id="GO:0015074">
    <property type="term" value="P:DNA integration"/>
    <property type="evidence" value="ECO:0007669"/>
    <property type="project" value="InterPro"/>
</dbReference>
<name>A0A170AN44_ABSGL</name>
<proteinExistence type="predicted"/>
<feature type="domain" description="Chromo" evidence="1">
    <location>
        <begin position="300"/>
        <end position="332"/>
    </location>
</feature>
<dbReference type="EMBL" id="LT554867">
    <property type="protein sequence ID" value="SAM07849.1"/>
    <property type="molecule type" value="Genomic_DNA"/>
</dbReference>
<feature type="non-terminal residue" evidence="3">
    <location>
        <position position="1"/>
    </location>
</feature>
<dbReference type="SUPFAM" id="SSF53098">
    <property type="entry name" value="Ribonuclease H-like"/>
    <property type="match status" value="1"/>
</dbReference>
<dbReference type="InterPro" id="IPR001584">
    <property type="entry name" value="Integrase_cat-core"/>
</dbReference>
<evidence type="ECO:0000313" key="4">
    <source>
        <dbReference type="Proteomes" id="UP000078561"/>
    </source>
</evidence>
<reference evidence="3" key="1">
    <citation type="submission" date="2016-04" db="EMBL/GenBank/DDBJ databases">
        <authorList>
            <person name="Evans L.H."/>
            <person name="Alamgir A."/>
            <person name="Owens N."/>
            <person name="Weber N.D."/>
            <person name="Virtaneva K."/>
            <person name="Barbian K."/>
            <person name="Babar A."/>
            <person name="Rosenke K."/>
        </authorList>
    </citation>
    <scope>NUCLEOTIDE SEQUENCE [LARGE SCALE GENOMIC DNA]</scope>
    <source>
        <strain evidence="3">CBS 101.48</strain>
    </source>
</reference>
<dbReference type="InterPro" id="IPR012337">
    <property type="entry name" value="RNaseH-like_sf"/>
</dbReference>
<keyword evidence="4" id="KW-1185">Reference proteome</keyword>
<dbReference type="InterPro" id="IPR050951">
    <property type="entry name" value="Retrovirus_Pol_polyprotein"/>
</dbReference>
<dbReference type="Gene3D" id="2.40.50.40">
    <property type="match status" value="1"/>
</dbReference>
<dbReference type="InterPro" id="IPR023780">
    <property type="entry name" value="Chromo_domain"/>
</dbReference>
<evidence type="ECO:0000313" key="3">
    <source>
        <dbReference type="EMBL" id="SAM07849.1"/>
    </source>
</evidence>
<dbReference type="PROSITE" id="PS50013">
    <property type="entry name" value="CHROMO_2"/>
    <property type="match status" value="1"/>
</dbReference>
<dbReference type="PANTHER" id="PTHR37984">
    <property type="entry name" value="PROTEIN CBG26694"/>
    <property type="match status" value="1"/>
</dbReference>
<dbReference type="PANTHER" id="PTHR37984:SF5">
    <property type="entry name" value="PROTEIN NYNRIN-LIKE"/>
    <property type="match status" value="1"/>
</dbReference>
<evidence type="ECO:0008006" key="5">
    <source>
        <dbReference type="Google" id="ProtNLM"/>
    </source>
</evidence>
<dbReference type="Gene3D" id="3.30.420.10">
    <property type="entry name" value="Ribonuclease H-like superfamily/Ribonuclease H"/>
    <property type="match status" value="1"/>
</dbReference>
<evidence type="ECO:0000259" key="2">
    <source>
        <dbReference type="PROSITE" id="PS50994"/>
    </source>
</evidence>
<dbReference type="GO" id="GO:0005634">
    <property type="term" value="C:nucleus"/>
    <property type="evidence" value="ECO:0007669"/>
    <property type="project" value="UniProtKB-ARBA"/>
</dbReference>
<gene>
    <name evidence="3" type="primary">ABSGL_13507.1 scaffold 14250</name>
</gene>
<dbReference type="STRING" id="4829.A0A170AN44"/>
<dbReference type="SUPFAM" id="SSF54160">
    <property type="entry name" value="Chromo domain-like"/>
    <property type="match status" value="1"/>
</dbReference>